<accession>A0A3P3VY11</accession>
<reference evidence="1 2" key="1">
    <citation type="submission" date="2018-11" db="EMBL/GenBank/DDBJ databases">
        <title>Flavobacterium sp. nov., YIM 102701-2 draft genome.</title>
        <authorList>
            <person name="Li G."/>
            <person name="Jiang Y."/>
        </authorList>
    </citation>
    <scope>NUCLEOTIDE SEQUENCE [LARGE SCALE GENOMIC DNA]</scope>
    <source>
        <strain evidence="1 2">YIM 102701-2</strain>
    </source>
</reference>
<comment type="caution">
    <text evidence="1">The sequence shown here is derived from an EMBL/GenBank/DDBJ whole genome shotgun (WGS) entry which is preliminary data.</text>
</comment>
<name>A0A3P3VY11_9FLAO</name>
<protein>
    <submittedName>
        <fullName evidence="1">Uncharacterized protein</fullName>
    </submittedName>
</protein>
<sequence length="162" mass="19104">MKNILFFLTLLLCCEKSIENNIESETQSKVKNDTLELVITDDYLLKINKKNKQINSIDFFRPIKHELIDEKIYAQILYEKKNIIINLEIGENANYYEDIYLTKVEPIKIEKMVATSIIKTSEFLQKIECIEVINEPILSSYYRTLNSKEKKCTKINIDNNEQ</sequence>
<dbReference type="RefSeq" id="WP_125020208.1">
    <property type="nucleotide sequence ID" value="NZ_RQVQ01000056.1"/>
</dbReference>
<keyword evidence="2" id="KW-1185">Reference proteome</keyword>
<dbReference type="OrthoDB" id="9863666at2"/>
<evidence type="ECO:0000313" key="1">
    <source>
        <dbReference type="EMBL" id="RRJ87374.1"/>
    </source>
</evidence>
<proteinExistence type="predicted"/>
<dbReference type="AlphaFoldDB" id="A0A3P3VY11"/>
<gene>
    <name evidence="1" type="ORF">EG240_15225</name>
</gene>
<dbReference type="Proteomes" id="UP000275719">
    <property type="component" value="Unassembled WGS sequence"/>
</dbReference>
<dbReference type="EMBL" id="RQVQ01000056">
    <property type="protein sequence ID" value="RRJ87374.1"/>
    <property type="molecule type" value="Genomic_DNA"/>
</dbReference>
<organism evidence="1 2">
    <name type="scientific">Paenimyroides tangerinum</name>
    <dbReference type="NCBI Taxonomy" id="2488728"/>
    <lineage>
        <taxon>Bacteria</taxon>
        <taxon>Pseudomonadati</taxon>
        <taxon>Bacteroidota</taxon>
        <taxon>Flavobacteriia</taxon>
        <taxon>Flavobacteriales</taxon>
        <taxon>Flavobacteriaceae</taxon>
        <taxon>Paenimyroides</taxon>
    </lineage>
</organism>
<evidence type="ECO:0000313" key="2">
    <source>
        <dbReference type="Proteomes" id="UP000275719"/>
    </source>
</evidence>